<dbReference type="EMBL" id="MCOG01000247">
    <property type="protein sequence ID" value="ORY22474.1"/>
    <property type="molecule type" value="Genomic_DNA"/>
</dbReference>
<comment type="caution">
    <text evidence="2">The sequence shown here is derived from an EMBL/GenBank/DDBJ whole genome shotgun (WGS) entry which is preliminary data.</text>
</comment>
<dbReference type="Proteomes" id="UP000193920">
    <property type="component" value="Unassembled WGS sequence"/>
</dbReference>
<keyword evidence="1" id="KW-0732">Signal</keyword>
<evidence type="ECO:0000256" key="1">
    <source>
        <dbReference type="SAM" id="SignalP"/>
    </source>
</evidence>
<accession>A0A1Y2AJ03</accession>
<dbReference type="OrthoDB" id="10510263at2759"/>
<evidence type="ECO:0000313" key="3">
    <source>
        <dbReference type="Proteomes" id="UP000193920"/>
    </source>
</evidence>
<dbReference type="AlphaFoldDB" id="A0A1Y2AJ03"/>
<keyword evidence="3" id="KW-1185">Reference proteome</keyword>
<organism evidence="2 3">
    <name type="scientific">Neocallimastix californiae</name>
    <dbReference type="NCBI Taxonomy" id="1754190"/>
    <lineage>
        <taxon>Eukaryota</taxon>
        <taxon>Fungi</taxon>
        <taxon>Fungi incertae sedis</taxon>
        <taxon>Chytridiomycota</taxon>
        <taxon>Chytridiomycota incertae sedis</taxon>
        <taxon>Neocallimastigomycetes</taxon>
        <taxon>Neocallimastigales</taxon>
        <taxon>Neocallimastigaceae</taxon>
        <taxon>Neocallimastix</taxon>
    </lineage>
</organism>
<feature type="signal peptide" evidence="1">
    <location>
        <begin position="1"/>
        <end position="22"/>
    </location>
</feature>
<evidence type="ECO:0000313" key="2">
    <source>
        <dbReference type="EMBL" id="ORY22474.1"/>
    </source>
</evidence>
<feature type="chain" id="PRO_5013276967" evidence="1">
    <location>
        <begin position="23"/>
        <end position="135"/>
    </location>
</feature>
<sequence>MQFKIILFLNYIIIFLISNGYSIKNMKCLKNTIQYEETYRQETVVTKNHIDMISTLQCDNFNKTLEITGYPINAVFLTNEISIKDAIVEILPFNEMGIPKIEQNKDCPFLIEAFYRDKYSSGIAHIAWSLKMRHI</sequence>
<proteinExistence type="predicted"/>
<name>A0A1Y2AJ03_9FUNG</name>
<protein>
    <submittedName>
        <fullName evidence="2">Uncharacterized protein</fullName>
    </submittedName>
</protein>
<reference evidence="2 3" key="1">
    <citation type="submission" date="2016-08" db="EMBL/GenBank/DDBJ databases">
        <title>A Parts List for Fungal Cellulosomes Revealed by Comparative Genomics.</title>
        <authorList>
            <consortium name="DOE Joint Genome Institute"/>
            <person name="Haitjema C.H."/>
            <person name="Gilmore S.P."/>
            <person name="Henske J.K."/>
            <person name="Solomon K.V."/>
            <person name="De Groot R."/>
            <person name="Kuo A."/>
            <person name="Mondo S.J."/>
            <person name="Salamov A.A."/>
            <person name="Labutti K."/>
            <person name="Zhao Z."/>
            <person name="Chiniquy J."/>
            <person name="Barry K."/>
            <person name="Brewer H.M."/>
            <person name="Purvine S.O."/>
            <person name="Wright A.T."/>
            <person name="Boxma B."/>
            <person name="Van Alen T."/>
            <person name="Hackstein J.H."/>
            <person name="Baker S.E."/>
            <person name="Grigoriev I.V."/>
            <person name="O'Malley M.A."/>
        </authorList>
    </citation>
    <scope>NUCLEOTIDE SEQUENCE [LARGE SCALE GENOMIC DNA]</scope>
    <source>
        <strain evidence="2 3">G1</strain>
    </source>
</reference>
<gene>
    <name evidence="2" type="ORF">LY90DRAFT_675866</name>
</gene>